<feature type="transmembrane region" description="Helical" evidence="1">
    <location>
        <begin position="265"/>
        <end position="284"/>
    </location>
</feature>
<evidence type="ECO:0000313" key="2">
    <source>
        <dbReference type="EMBL" id="QNQ09386.1"/>
    </source>
</evidence>
<keyword evidence="1" id="KW-1133">Transmembrane helix</keyword>
<feature type="transmembrane region" description="Helical" evidence="1">
    <location>
        <begin position="190"/>
        <end position="214"/>
    </location>
</feature>
<dbReference type="KEGG" id="spap:H3Z74_22475"/>
<dbReference type="EMBL" id="CP061038">
    <property type="protein sequence ID" value="QNQ09386.1"/>
    <property type="molecule type" value="Genomic_DNA"/>
</dbReference>
<protein>
    <recommendedName>
        <fullName evidence="4">AcrB/AcrD/AcrF family protein</fullName>
    </recommendedName>
</protein>
<feature type="transmembrane region" description="Helical" evidence="1">
    <location>
        <begin position="369"/>
        <end position="386"/>
    </location>
</feature>
<feature type="transmembrane region" description="Helical" evidence="1">
    <location>
        <begin position="392"/>
        <end position="409"/>
    </location>
</feature>
<accession>A0A7H0LI83</accession>
<feature type="transmembrane region" description="Helical" evidence="1">
    <location>
        <begin position="226"/>
        <end position="245"/>
    </location>
</feature>
<feature type="transmembrane region" description="Helical" evidence="1">
    <location>
        <begin position="416"/>
        <end position="437"/>
    </location>
</feature>
<feature type="transmembrane region" description="Helical" evidence="1">
    <location>
        <begin position="344"/>
        <end position="362"/>
    </location>
</feature>
<feature type="transmembrane region" description="Helical" evidence="1">
    <location>
        <begin position="135"/>
        <end position="154"/>
    </location>
</feature>
<reference evidence="2 3" key="1">
    <citation type="submission" date="2020-09" db="EMBL/GenBank/DDBJ databases">
        <title>Sphingomonas sp., a new species isolated from pork steak.</title>
        <authorList>
            <person name="Heidler von Heilborn D."/>
        </authorList>
    </citation>
    <scope>NUCLEOTIDE SEQUENCE [LARGE SCALE GENOMIC DNA]</scope>
    <source>
        <strain evidence="3">S8-3T</strain>
    </source>
</reference>
<feature type="transmembrane region" description="Helical" evidence="1">
    <location>
        <begin position="291"/>
        <end position="315"/>
    </location>
</feature>
<keyword evidence="1" id="KW-0812">Transmembrane</keyword>
<evidence type="ECO:0000313" key="3">
    <source>
        <dbReference type="Proteomes" id="UP000516148"/>
    </source>
</evidence>
<sequence length="589" mass="61989">MDYGDQRGIKGDALAAFVLAFLLAAAWSWRDWHQLSALRLPDTDDVMRLQQIRDWLGGQRFSDLAQHRLGFPPGVAMHWSRLPDLVPGGLIAGLTPFVGRHAAEIAAVIAWPALLLAMALLLIARIARALGGAEIARTALIVAAIAYPATTIFLPGRIDHHGLQIVLLLIVVHALVHVSDMSRGLTAGLAAALSIAIGLETLPLLAVAGIVLVVGWAWGRRGADDALMGFGIALAAGLLAANTVLKTEQFDFAACDGFTATVWRASQFAAFAPIVLSIAGYASARRDVRAGLAVALAVAAAWGLWLVAPACLSPYGGVDPLLARLWLDNVGEAQSLFAARPEVAIGYAGLMVAGIAASLWRWHSTRDGYWSVLLAFQIAALALSMAQLRGAYAGAILAAPALAAVIAAARRRGSAWLTAAWLGSAGMLYPLAATAFIPQPEVSAPASPAVQAGGGCTSPEALAEIGALAEGRLIAPLDLGAYALASSRLTVLGAPYHRNNKGNLAVYRFFLGTPDQARSIAGTWRIRYVALCSDSFVELGAGVTGDRRHLLAQLRQGRIPPWMRPIGQNSSGLSLFVVEPRLFASHSSR</sequence>
<evidence type="ECO:0000256" key="1">
    <source>
        <dbReference type="SAM" id="Phobius"/>
    </source>
</evidence>
<dbReference type="AlphaFoldDB" id="A0A7H0LI83"/>
<name>A0A7H0LI83_9SPHN</name>
<dbReference type="RefSeq" id="WP_187761701.1">
    <property type="nucleotide sequence ID" value="NZ_CP061038.1"/>
</dbReference>
<dbReference type="Proteomes" id="UP000516148">
    <property type="component" value="Chromosome"/>
</dbReference>
<keyword evidence="3" id="KW-1185">Reference proteome</keyword>
<gene>
    <name evidence="2" type="ORF">H3Z74_22475</name>
</gene>
<feature type="transmembrane region" description="Helical" evidence="1">
    <location>
        <begin position="105"/>
        <end position="123"/>
    </location>
</feature>
<feature type="transmembrane region" description="Helical" evidence="1">
    <location>
        <begin position="12"/>
        <end position="29"/>
    </location>
</feature>
<keyword evidence="1" id="KW-0472">Membrane</keyword>
<proteinExistence type="predicted"/>
<evidence type="ECO:0008006" key="4">
    <source>
        <dbReference type="Google" id="ProtNLM"/>
    </source>
</evidence>
<organism evidence="2 3">
    <name type="scientific">Sphingomonas alpina</name>
    <dbReference type="NCBI Taxonomy" id="653931"/>
    <lineage>
        <taxon>Bacteria</taxon>
        <taxon>Pseudomonadati</taxon>
        <taxon>Pseudomonadota</taxon>
        <taxon>Alphaproteobacteria</taxon>
        <taxon>Sphingomonadales</taxon>
        <taxon>Sphingomonadaceae</taxon>
        <taxon>Sphingomonas</taxon>
    </lineage>
</organism>